<dbReference type="FunFam" id="3.40.50.720:FF:000084">
    <property type="entry name" value="Short-chain dehydrogenase reductase"/>
    <property type="match status" value="1"/>
</dbReference>
<evidence type="ECO:0000256" key="1">
    <source>
        <dbReference type="ARBA" id="ARBA00006484"/>
    </source>
</evidence>
<dbReference type="InterPro" id="IPR020904">
    <property type="entry name" value="Sc_DH/Rdtase_CS"/>
</dbReference>
<dbReference type="Pfam" id="PF13561">
    <property type="entry name" value="adh_short_C2"/>
    <property type="match status" value="1"/>
</dbReference>
<dbReference type="PANTHER" id="PTHR43639">
    <property type="entry name" value="OXIDOREDUCTASE, SHORT-CHAIN DEHYDROGENASE/REDUCTASE FAMILY (AFU_ORTHOLOGUE AFUA_5G02870)"/>
    <property type="match status" value="1"/>
</dbReference>
<protein>
    <submittedName>
        <fullName evidence="3">NAD(P)-dependent dehydrogenase (Short-subunit alcohol dehydrogenase family)</fullName>
    </submittedName>
</protein>
<gene>
    <name evidence="3" type="ORF">BCF46_3558</name>
</gene>
<keyword evidence="2" id="KW-0560">Oxidoreductase</keyword>
<dbReference type="Gene3D" id="3.40.50.720">
    <property type="entry name" value="NAD(P)-binding Rossmann-like Domain"/>
    <property type="match status" value="1"/>
</dbReference>
<accession>A0A497VL90</accession>
<dbReference type="InterPro" id="IPR036291">
    <property type="entry name" value="NAD(P)-bd_dom_sf"/>
</dbReference>
<comment type="caution">
    <text evidence="3">The sequence shown here is derived from an EMBL/GenBank/DDBJ whole genome shotgun (WGS) entry which is preliminary data.</text>
</comment>
<comment type="similarity">
    <text evidence="1">Belongs to the short-chain dehydrogenases/reductases (SDR) family.</text>
</comment>
<dbReference type="PROSITE" id="PS00061">
    <property type="entry name" value="ADH_SHORT"/>
    <property type="match status" value="1"/>
</dbReference>
<dbReference type="AlphaFoldDB" id="A0A497VL90"/>
<dbReference type="PRINTS" id="PR00080">
    <property type="entry name" value="SDRFAMILY"/>
</dbReference>
<dbReference type="OrthoDB" id="9789398at2"/>
<evidence type="ECO:0000313" key="3">
    <source>
        <dbReference type="EMBL" id="RLJ40985.1"/>
    </source>
</evidence>
<keyword evidence="4" id="KW-1185">Reference proteome</keyword>
<sequence length="252" mass="26847">MTASGLATDLAGKHVIVTGGATGIGAAVVAAFADQGARVSFLDINRDAGEALAEALEGSVTFHEADLTEVDAVQTLLTSIVDQQGCVDVLVNGAANDTRHQTAEITPEMWRKTLAVNLDHQFFCTQAVLPAMRAQKHGVILNFGSIAWREGLEDAMGYVTAKAGIEGLTRALARELGPDGIRVNCLLPGFVKTERQVEKWLTPELHKTVMERQCLKRFTEASDVADAAVFLCSNAARAVTNQTLIVDAGWAS</sequence>
<dbReference type="GO" id="GO:0016491">
    <property type="term" value="F:oxidoreductase activity"/>
    <property type="evidence" value="ECO:0007669"/>
    <property type="project" value="UniProtKB-KW"/>
</dbReference>
<name>A0A497VL90_9RHOB</name>
<evidence type="ECO:0000256" key="2">
    <source>
        <dbReference type="ARBA" id="ARBA00023002"/>
    </source>
</evidence>
<reference evidence="3 4" key="1">
    <citation type="submission" date="2018-10" db="EMBL/GenBank/DDBJ databases">
        <title>Genomic Encyclopedia of Archaeal and Bacterial Type Strains, Phase II (KMG-II): from individual species to whole genera.</title>
        <authorList>
            <person name="Goeker M."/>
        </authorList>
    </citation>
    <scope>NUCLEOTIDE SEQUENCE [LARGE SCALE GENOMIC DNA]</scope>
    <source>
        <strain evidence="3 4">DSM 29466</strain>
    </source>
</reference>
<dbReference type="InterPro" id="IPR002347">
    <property type="entry name" value="SDR_fam"/>
</dbReference>
<dbReference type="EMBL" id="RCCE01000006">
    <property type="protein sequence ID" value="RLJ40985.1"/>
    <property type="molecule type" value="Genomic_DNA"/>
</dbReference>
<proteinExistence type="inferred from homology"/>
<dbReference type="Proteomes" id="UP000269157">
    <property type="component" value="Unassembled WGS sequence"/>
</dbReference>
<dbReference type="CDD" id="cd05233">
    <property type="entry name" value="SDR_c"/>
    <property type="match status" value="1"/>
</dbReference>
<dbReference type="RefSeq" id="WP_121027473.1">
    <property type="nucleotide sequence ID" value="NZ_RCCE01000006.1"/>
</dbReference>
<evidence type="ECO:0000313" key="4">
    <source>
        <dbReference type="Proteomes" id="UP000269157"/>
    </source>
</evidence>
<dbReference type="PRINTS" id="PR00081">
    <property type="entry name" value="GDHRDH"/>
</dbReference>
<dbReference type="PANTHER" id="PTHR43639:SF1">
    <property type="entry name" value="SHORT-CHAIN DEHYDROGENASE_REDUCTASE FAMILY PROTEIN"/>
    <property type="match status" value="1"/>
</dbReference>
<organism evidence="3 4">
    <name type="scientific">Litoreibacter meonggei</name>
    <dbReference type="NCBI Taxonomy" id="1049199"/>
    <lineage>
        <taxon>Bacteria</taxon>
        <taxon>Pseudomonadati</taxon>
        <taxon>Pseudomonadota</taxon>
        <taxon>Alphaproteobacteria</taxon>
        <taxon>Rhodobacterales</taxon>
        <taxon>Roseobacteraceae</taxon>
        <taxon>Litoreibacter</taxon>
    </lineage>
</organism>
<dbReference type="SUPFAM" id="SSF51735">
    <property type="entry name" value="NAD(P)-binding Rossmann-fold domains"/>
    <property type="match status" value="1"/>
</dbReference>